<dbReference type="Pfam" id="PF12705">
    <property type="entry name" value="PDDEXK_1"/>
    <property type="match status" value="1"/>
</dbReference>
<comment type="caution">
    <text evidence="2">The sequence shown here is derived from an EMBL/GenBank/DDBJ whole genome shotgun (WGS) entry which is preliminary data.</text>
</comment>
<dbReference type="Proteomes" id="UP000316225">
    <property type="component" value="Unassembled WGS sequence"/>
</dbReference>
<dbReference type="Gene3D" id="3.90.320.10">
    <property type="match status" value="1"/>
</dbReference>
<dbReference type="NCBIfam" id="TIGR02786">
    <property type="entry name" value="addB_alphas"/>
    <property type="match status" value="1"/>
</dbReference>
<reference evidence="2 3" key="1">
    <citation type="journal article" date="2015" name="Stand. Genomic Sci.">
        <title>Genomic Encyclopedia of Bacterial and Archaeal Type Strains, Phase III: the genomes of soil and plant-associated and newly described type strains.</title>
        <authorList>
            <person name="Whitman W.B."/>
            <person name="Woyke T."/>
            <person name="Klenk H.P."/>
            <person name="Zhou Y."/>
            <person name="Lilburn T.G."/>
            <person name="Beck B.J."/>
            <person name="De Vos P."/>
            <person name="Vandamme P."/>
            <person name="Eisen J.A."/>
            <person name="Garrity G."/>
            <person name="Hugenholtz P."/>
            <person name="Kyrpides N.C."/>
        </authorList>
    </citation>
    <scope>NUCLEOTIDE SEQUENCE [LARGE SCALE GENOMIC DNA]</scope>
    <source>
        <strain evidence="2 3">CGMCC 1.5364</strain>
    </source>
</reference>
<keyword evidence="3" id="KW-1185">Reference proteome</keyword>
<gene>
    <name evidence="2" type="ORF">IQ24_02488</name>
</gene>
<evidence type="ECO:0000259" key="1">
    <source>
        <dbReference type="Pfam" id="PF12705"/>
    </source>
</evidence>
<sequence length="981" mass="105849">MADWQGGLFALPCGTDFADGLAAGLIERMRGQPPEAMASVTVYANAGRTMRSLRDAFVRRGPLLLPRLRLIADLGGGAATPSLARKLELGRLIDAALRAQPGLAQGQSVPELASSLAALMAEMQLEGLDATALEQIDAGDHAQHWQRALEFLRIAAGYYLSDPPQDREARQRAMAEQLTADWAEGRNLPEGPVVVAGSTGSHGATRDFMRAVARLPMGAVVLPGFDPDMPADVWQGLDARAEDHPQARYAPLVAEFGLPGLWSSAHPAPAPERNRLMSLALRPAPVTDQWIQEGPQLGDLVAATSGLSLIEAEQPGQEAEAIALAIRAALEEGQPVTLIAADRMLTRRVQAALDRWQIIPDDSAGQPLPLTAPGLFLRHVADLFGQALTIDMLLILLKHPVTATGAGDEVRRDHNRQTRDLELQLRKNGPAFPDGEALREWAHRGDELRKSWALWLADVLDVITPLAEDRQPRPLADRLNDLDRLAGLLAAGPGGDAAVSVLWDRAAGGLARGVIDHIATHAAHGHAMRPSEFSDLLRAQLQAQAVRQDVAAHPLVRFRGPREARTEAVAEGSGLVILAGLNEGGWPQALEPDPWLSRPMRLAAGLTLPERLIGLAAHDFQQAAAAPRVILCRARRDAEAETIPSRWLNRLMNLLGGLPGQGGPEALAEMRARGQAWLDMADALAVPRIRLAPARRPSPVPPAPALAQMSVTEVRTLIRDPYAIYARRVLGLNALDPLRPEPDAAERGTVLHKIVQRLLTPPPSPIEAPEVIKARLLAITDEVLEEDVPWPSARLFWRARIAGIADRLVADEIARLKQGRPVVIEKRGGLGVPGSDFLLTAQPDRMDLQNDGTVHVYDYKSGKPPTDKQIQHFDKQLPLEAAMVQHGAFDALGRADVQGISYIQLGGEGATEPRDLPPGFAEETWQGFVTLVGLYLSGERGFTSRLAMEHAGDGGTYDHLARLGEWDPTVPAEPEGVGDDG</sequence>
<evidence type="ECO:0000313" key="3">
    <source>
        <dbReference type="Proteomes" id="UP000316225"/>
    </source>
</evidence>
<dbReference type="InterPro" id="IPR038726">
    <property type="entry name" value="PDDEXK_AddAB-type"/>
</dbReference>
<dbReference type="SUPFAM" id="SSF52540">
    <property type="entry name" value="P-loop containing nucleoside triphosphate hydrolases"/>
    <property type="match status" value="1"/>
</dbReference>
<dbReference type="AlphaFoldDB" id="A0A562NMA1"/>
<keyword evidence="2" id="KW-0347">Helicase</keyword>
<keyword evidence="2" id="KW-0547">Nucleotide-binding</keyword>
<name>A0A562NMA1_9RHOB</name>
<dbReference type="RefSeq" id="WP_145398294.1">
    <property type="nucleotide sequence ID" value="NZ_VLKU01000007.1"/>
</dbReference>
<keyword evidence="2" id="KW-0067">ATP-binding</keyword>
<dbReference type="OrthoDB" id="9780606at2"/>
<dbReference type="GO" id="GO:0004386">
    <property type="term" value="F:helicase activity"/>
    <property type="evidence" value="ECO:0007669"/>
    <property type="project" value="UniProtKB-KW"/>
</dbReference>
<dbReference type="InterPro" id="IPR014153">
    <property type="entry name" value="Ds_break_AddB"/>
</dbReference>
<proteinExistence type="predicted"/>
<dbReference type="InterPro" id="IPR027417">
    <property type="entry name" value="P-loop_NTPase"/>
</dbReference>
<protein>
    <submittedName>
        <fullName evidence="2">ATP-dependent helicase/nuclease subunit B</fullName>
    </submittedName>
</protein>
<organism evidence="2 3">
    <name type="scientific">Paracoccus sulfuroxidans</name>
    <dbReference type="NCBI Taxonomy" id="384678"/>
    <lineage>
        <taxon>Bacteria</taxon>
        <taxon>Pseudomonadati</taxon>
        <taxon>Pseudomonadota</taxon>
        <taxon>Alphaproteobacteria</taxon>
        <taxon>Rhodobacterales</taxon>
        <taxon>Paracoccaceae</taxon>
        <taxon>Paracoccus</taxon>
    </lineage>
</organism>
<dbReference type="InterPro" id="IPR011604">
    <property type="entry name" value="PDDEXK-like_dom_sf"/>
</dbReference>
<accession>A0A562NMA1</accession>
<feature type="domain" description="PD-(D/E)XK endonuclease-like" evidence="1">
    <location>
        <begin position="708"/>
        <end position="908"/>
    </location>
</feature>
<evidence type="ECO:0000313" key="2">
    <source>
        <dbReference type="EMBL" id="TWI33347.1"/>
    </source>
</evidence>
<keyword evidence="2" id="KW-0378">Hydrolase</keyword>
<dbReference type="EMBL" id="VLKU01000007">
    <property type="protein sequence ID" value="TWI33347.1"/>
    <property type="molecule type" value="Genomic_DNA"/>
</dbReference>